<dbReference type="Gene3D" id="1.20.1410.10">
    <property type="entry name" value="I/LWEQ domain"/>
    <property type="match status" value="1"/>
</dbReference>
<dbReference type="PANTHER" id="PTHR19981:SF1">
    <property type="entry name" value="RHEA, ISOFORM B"/>
    <property type="match status" value="1"/>
</dbReference>
<evidence type="ECO:0000256" key="2">
    <source>
        <dbReference type="ARBA" id="ARBA00022490"/>
    </source>
</evidence>
<reference evidence="6 7" key="1">
    <citation type="submission" date="2016-07" db="EMBL/GenBank/DDBJ databases">
        <title>Pervasive Adenine N6-methylation of Active Genes in Fungi.</title>
        <authorList>
            <consortium name="DOE Joint Genome Institute"/>
            <person name="Mondo S.J."/>
            <person name="Dannebaum R.O."/>
            <person name="Kuo R.C."/>
            <person name="Labutti K."/>
            <person name="Haridas S."/>
            <person name="Kuo A."/>
            <person name="Salamov A."/>
            <person name="Ahrendt S.R."/>
            <person name="Lipzen A."/>
            <person name="Sullivan W."/>
            <person name="Andreopoulos W.B."/>
            <person name="Clum A."/>
            <person name="Lindquist E."/>
            <person name="Daum C."/>
            <person name="Ramamoorthy G.K."/>
            <person name="Gryganskyi A."/>
            <person name="Culley D."/>
            <person name="Magnuson J.K."/>
            <person name="James T.Y."/>
            <person name="O'Malley M.A."/>
            <person name="Stajich J.E."/>
            <person name="Spatafora J.W."/>
            <person name="Visel A."/>
            <person name="Grigoriev I.V."/>
        </authorList>
    </citation>
    <scope>NUCLEOTIDE SEQUENCE [LARGE SCALE GENOMIC DNA]</scope>
    <source>
        <strain evidence="6 7">JEL800</strain>
    </source>
</reference>
<dbReference type="GO" id="GO:0005886">
    <property type="term" value="C:plasma membrane"/>
    <property type="evidence" value="ECO:0007669"/>
    <property type="project" value="TreeGrafter"/>
</dbReference>
<sequence>MPPNYANEALHQETWLNPTLQLRAQGLSDPLTVTLSQKLYFYPNAPITTANLSRLYHESKHSILSGRTLCTVDEAIAFAGLILQCHLGNHEPDVHTARVLNLSELVPQENVKQRDIAKRILMAHGKLHGLSAVTAMRQFIRLFAESISLALTPQTPETEELKELARFVTLVTPSASHILPVTTLLAPVVHTREVFDAFVDICCRLGNHEVVEKLILRVRQVSGFVETSLEVRSDVESEPVDLDEISDGVSLEIRGATSDVEAQLVATDSEQTLATIDEDTLAISKDITEIDTVAEVVYPTEHQFLIMQLNIKTAANNLPALPLESLKAITAAVSNLIHCASKVQVERSSNKVQHVESATKQHYFSDGTWTQGLISAAKQVAAATTELCKISSEQSNEAGETTHDAVIVSAKSISAATAHLLASVTSGITNPRSESQVALKAAGKAVLAAVDDFINNLPIITVEDIHPPPSTTTNSIRAKVMEFDARVSVLKMERELEIARMKLSAVRKSHYQKFIKDPIDASIVAEAVDTGKLPLTSLNCQIRSGSVVVLSAESVPGWKDSRMWSPSKSIGRFLLAREVEQIPQHQSQPSSHSSPNRGNQFNLRPGTRLVEQNGLAKRTITLTASSGSRYHIISYFTPQDILHLYQKERPTERKSGFLYPPSEMPEFQDLLETLKHQAELISLPPSMIPLYQDEDSLSTASSDLGSDSDSDYDDYETRRRRRRRRRRENMSPLQLPSSFDLQYEKRVTGFSLFKTD</sequence>
<feature type="domain" description="I/LWEQ" evidence="5">
    <location>
        <begin position="264"/>
        <end position="514"/>
    </location>
</feature>
<dbReference type="InterPro" id="IPR014352">
    <property type="entry name" value="FERM/acyl-CoA-bd_prot_sf"/>
</dbReference>
<dbReference type="Pfam" id="PF01608">
    <property type="entry name" value="I_LWEQ"/>
    <property type="match status" value="1"/>
</dbReference>
<dbReference type="Proteomes" id="UP000193642">
    <property type="component" value="Unassembled WGS sequence"/>
</dbReference>
<dbReference type="STRING" id="329046.A0A1Y2D3L9"/>
<keyword evidence="7" id="KW-1185">Reference proteome</keyword>
<dbReference type="SUPFAM" id="SSF109885">
    <property type="entry name" value="I/LWEQ domain"/>
    <property type="match status" value="1"/>
</dbReference>
<feature type="region of interest" description="Disordered" evidence="3">
    <location>
        <begin position="581"/>
        <end position="604"/>
    </location>
</feature>
<dbReference type="GO" id="GO:0005737">
    <property type="term" value="C:cytoplasm"/>
    <property type="evidence" value="ECO:0007669"/>
    <property type="project" value="UniProtKB-SubCell"/>
</dbReference>
<dbReference type="InterPro" id="IPR002558">
    <property type="entry name" value="ILWEQ_dom"/>
</dbReference>
<dbReference type="PROSITE" id="PS50945">
    <property type="entry name" value="I_LWEQ"/>
    <property type="match status" value="1"/>
</dbReference>
<accession>A0A1Y2D3L9</accession>
<keyword evidence="2" id="KW-0963">Cytoplasm</keyword>
<evidence type="ECO:0000259" key="5">
    <source>
        <dbReference type="PROSITE" id="PS50945"/>
    </source>
</evidence>
<dbReference type="GO" id="GO:0098609">
    <property type="term" value="P:cell-cell adhesion"/>
    <property type="evidence" value="ECO:0007669"/>
    <property type="project" value="TreeGrafter"/>
</dbReference>
<proteinExistence type="predicted"/>
<evidence type="ECO:0000313" key="7">
    <source>
        <dbReference type="Proteomes" id="UP000193642"/>
    </source>
</evidence>
<dbReference type="InterPro" id="IPR035963">
    <property type="entry name" value="FERM_2"/>
</dbReference>
<dbReference type="OrthoDB" id="2158464at2759"/>
<dbReference type="SMART" id="SM00307">
    <property type="entry name" value="ILWEQ"/>
    <property type="match status" value="1"/>
</dbReference>
<protein>
    <recommendedName>
        <fullName evidence="8">I/LWEQ domain-containing protein</fullName>
    </recommendedName>
</protein>
<dbReference type="GO" id="GO:0003779">
    <property type="term" value="F:actin binding"/>
    <property type="evidence" value="ECO:0007669"/>
    <property type="project" value="InterPro"/>
</dbReference>
<evidence type="ECO:0000259" key="4">
    <source>
        <dbReference type="PROSITE" id="PS50057"/>
    </source>
</evidence>
<feature type="compositionally biased region" description="Basic residues" evidence="3">
    <location>
        <begin position="718"/>
        <end position="727"/>
    </location>
</feature>
<dbReference type="PANTHER" id="PTHR19981">
    <property type="entry name" value="TALIN"/>
    <property type="match status" value="1"/>
</dbReference>
<dbReference type="GO" id="GO:0030036">
    <property type="term" value="P:actin cytoskeleton organization"/>
    <property type="evidence" value="ECO:0007669"/>
    <property type="project" value="TreeGrafter"/>
</dbReference>
<dbReference type="InterPro" id="IPR035964">
    <property type="entry name" value="I/LWEQ_dom_sf"/>
</dbReference>
<comment type="caution">
    <text evidence="6">The sequence shown here is derived from an EMBL/GenBank/DDBJ whole genome shotgun (WGS) entry which is preliminary data.</text>
</comment>
<name>A0A1Y2D3L9_9FUNG</name>
<evidence type="ECO:0000256" key="3">
    <source>
        <dbReference type="SAM" id="MobiDB-lite"/>
    </source>
</evidence>
<dbReference type="SUPFAM" id="SSF47031">
    <property type="entry name" value="Second domain of FERM"/>
    <property type="match status" value="1"/>
</dbReference>
<dbReference type="AlphaFoldDB" id="A0A1Y2D3L9"/>
<dbReference type="InterPro" id="IPR019748">
    <property type="entry name" value="FERM_central"/>
</dbReference>
<comment type="subcellular location">
    <subcellularLocation>
        <location evidence="1">Cytoplasm</location>
    </subcellularLocation>
</comment>
<evidence type="ECO:0008006" key="8">
    <source>
        <dbReference type="Google" id="ProtNLM"/>
    </source>
</evidence>
<evidence type="ECO:0000256" key="1">
    <source>
        <dbReference type="ARBA" id="ARBA00004496"/>
    </source>
</evidence>
<organism evidence="6 7">
    <name type="scientific">Rhizoclosmatium globosum</name>
    <dbReference type="NCBI Taxonomy" id="329046"/>
    <lineage>
        <taxon>Eukaryota</taxon>
        <taxon>Fungi</taxon>
        <taxon>Fungi incertae sedis</taxon>
        <taxon>Chytridiomycota</taxon>
        <taxon>Chytridiomycota incertae sedis</taxon>
        <taxon>Chytridiomycetes</taxon>
        <taxon>Chytridiales</taxon>
        <taxon>Chytriomycetaceae</taxon>
        <taxon>Rhizoclosmatium</taxon>
    </lineage>
</organism>
<dbReference type="Gene3D" id="1.20.80.10">
    <property type="match status" value="1"/>
</dbReference>
<feature type="compositionally biased region" description="Low complexity" evidence="3">
    <location>
        <begin position="583"/>
        <end position="595"/>
    </location>
</feature>
<dbReference type="InterPro" id="IPR000299">
    <property type="entry name" value="FERM_domain"/>
</dbReference>
<evidence type="ECO:0000313" key="6">
    <source>
        <dbReference type="EMBL" id="ORY53898.1"/>
    </source>
</evidence>
<dbReference type="CDD" id="cd14473">
    <property type="entry name" value="FERM_B-lobe"/>
    <property type="match status" value="1"/>
</dbReference>
<dbReference type="EMBL" id="MCGO01000001">
    <property type="protein sequence ID" value="ORY53898.1"/>
    <property type="molecule type" value="Genomic_DNA"/>
</dbReference>
<feature type="domain" description="FERM" evidence="4">
    <location>
        <begin position="1"/>
        <end position="257"/>
    </location>
</feature>
<dbReference type="PROSITE" id="PS50057">
    <property type="entry name" value="FERM_3"/>
    <property type="match status" value="1"/>
</dbReference>
<feature type="region of interest" description="Disordered" evidence="3">
    <location>
        <begin position="695"/>
        <end position="737"/>
    </location>
</feature>
<gene>
    <name evidence="6" type="ORF">BCR33DRAFT_779207</name>
</gene>
<dbReference type="Pfam" id="PF00373">
    <property type="entry name" value="FERM_M"/>
    <property type="match status" value="1"/>
</dbReference>